<dbReference type="EMBL" id="JAFHAP010000008">
    <property type="protein sequence ID" value="MBN2909566.1"/>
    <property type="molecule type" value="Genomic_DNA"/>
</dbReference>
<comment type="caution">
    <text evidence="6">The sequence shown here is derived from an EMBL/GenBank/DDBJ whole genome shotgun (WGS) entry which is preliminary data.</text>
</comment>
<evidence type="ECO:0000313" key="6">
    <source>
        <dbReference type="EMBL" id="MBN2909566.1"/>
    </source>
</evidence>
<dbReference type="PANTHER" id="PTHR43847:SF1">
    <property type="entry name" value="BLL3993 PROTEIN"/>
    <property type="match status" value="1"/>
</dbReference>
<sequence length="127" mass="14391">MDFAMGTLLLSGGLYLVATTIKLFAQMGKGTLLPSNPPQKLVVAGPYRYVRNPMISGVILILLGEAVIFGSVYLLAWFFLFWTLLHFVILFYEEPGLVKRFGGDYEIYRENVPRWIPRLSPWDGSTE</sequence>
<evidence type="ECO:0000256" key="2">
    <source>
        <dbReference type="ARBA" id="ARBA00022692"/>
    </source>
</evidence>
<dbReference type="InterPro" id="IPR007318">
    <property type="entry name" value="Phopholipid_MeTrfase"/>
</dbReference>
<dbReference type="PANTHER" id="PTHR43847">
    <property type="entry name" value="BLL3993 PROTEIN"/>
    <property type="match status" value="1"/>
</dbReference>
<organism evidence="6 7">
    <name type="scientific">Polycladomyces zharkentensis</name>
    <dbReference type="NCBI Taxonomy" id="2807616"/>
    <lineage>
        <taxon>Bacteria</taxon>
        <taxon>Bacillati</taxon>
        <taxon>Bacillota</taxon>
        <taxon>Bacilli</taxon>
        <taxon>Bacillales</taxon>
        <taxon>Thermoactinomycetaceae</taxon>
        <taxon>Polycladomyces</taxon>
    </lineage>
</organism>
<dbReference type="Pfam" id="PF04191">
    <property type="entry name" value="PEMT"/>
    <property type="match status" value="1"/>
</dbReference>
<keyword evidence="7" id="KW-1185">Reference proteome</keyword>
<keyword evidence="4 5" id="KW-0472">Membrane</keyword>
<evidence type="ECO:0000313" key="7">
    <source>
        <dbReference type="Proteomes" id="UP001177120"/>
    </source>
</evidence>
<dbReference type="InterPro" id="IPR052527">
    <property type="entry name" value="Metal_cation-efflux_comp"/>
</dbReference>
<dbReference type="Gene3D" id="1.20.120.1630">
    <property type="match status" value="1"/>
</dbReference>
<evidence type="ECO:0000256" key="4">
    <source>
        <dbReference type="ARBA" id="ARBA00023136"/>
    </source>
</evidence>
<evidence type="ECO:0000256" key="3">
    <source>
        <dbReference type="ARBA" id="ARBA00022989"/>
    </source>
</evidence>
<reference evidence="6" key="1">
    <citation type="journal article" date="2024" name="Int. J. Syst. Evol. Microbiol.">
        <title>Polycladomyces zharkentensis sp. nov., a novel thermophilic cellulose- and starch-degrading member of the Bacillota from a geothermal aquifer in Kazakhstan.</title>
        <authorList>
            <person name="Mashzhan A."/>
            <person name="Kistaubayeva A."/>
            <person name="Javier-Lopez R."/>
            <person name="Bissenova U."/>
            <person name="Bissenbay A."/>
            <person name="Birkeland N.K."/>
        </authorList>
    </citation>
    <scope>NUCLEOTIDE SEQUENCE</scope>
    <source>
        <strain evidence="6">ZKZ2T</strain>
    </source>
</reference>
<comment type="subcellular location">
    <subcellularLocation>
        <location evidence="1">Endomembrane system</location>
        <topology evidence="1">Multi-pass membrane protein</topology>
    </subcellularLocation>
</comment>
<dbReference type="RefSeq" id="WP_205494754.1">
    <property type="nucleotide sequence ID" value="NZ_JAFHAP010000008.1"/>
</dbReference>
<evidence type="ECO:0000256" key="1">
    <source>
        <dbReference type="ARBA" id="ARBA00004127"/>
    </source>
</evidence>
<accession>A0ABS2WJ81</accession>
<protein>
    <submittedName>
        <fullName evidence="6">Isoprenylcysteine carboxylmethyltransferase family protein</fullName>
    </submittedName>
</protein>
<gene>
    <name evidence="6" type="ORF">JQC72_08500</name>
</gene>
<dbReference type="Proteomes" id="UP001177120">
    <property type="component" value="Unassembled WGS sequence"/>
</dbReference>
<feature type="transmembrane region" description="Helical" evidence="5">
    <location>
        <begin position="6"/>
        <end position="25"/>
    </location>
</feature>
<keyword evidence="3 5" id="KW-1133">Transmembrane helix</keyword>
<proteinExistence type="predicted"/>
<name>A0ABS2WJ81_9BACL</name>
<keyword evidence="2 5" id="KW-0812">Transmembrane</keyword>
<evidence type="ECO:0000256" key="5">
    <source>
        <dbReference type="SAM" id="Phobius"/>
    </source>
</evidence>